<evidence type="ECO:0000313" key="3">
    <source>
        <dbReference type="EMBL" id="CAF2133659.1"/>
    </source>
</evidence>
<dbReference type="InterPro" id="IPR036047">
    <property type="entry name" value="F-box-like_dom_sf"/>
</dbReference>
<gene>
    <name evidence="3" type="ORF">XDN619_LOCUS25224</name>
</gene>
<dbReference type="EMBL" id="CAJNRG010011585">
    <property type="protein sequence ID" value="CAF2133659.1"/>
    <property type="molecule type" value="Genomic_DNA"/>
</dbReference>
<dbReference type="Pfam" id="PF12937">
    <property type="entry name" value="F-box-like"/>
    <property type="match status" value="1"/>
</dbReference>
<dbReference type="Gene3D" id="3.30.420.10">
    <property type="entry name" value="Ribonuclease H-like superfamily/Ribonuclease H"/>
    <property type="match status" value="1"/>
</dbReference>
<dbReference type="SUPFAM" id="SSF81383">
    <property type="entry name" value="F-box domain"/>
    <property type="match status" value="1"/>
</dbReference>
<reference evidence="3" key="1">
    <citation type="submission" date="2021-02" db="EMBL/GenBank/DDBJ databases">
        <authorList>
            <person name="Nowell W R."/>
        </authorList>
    </citation>
    <scope>NUCLEOTIDE SEQUENCE</scope>
</reference>
<dbReference type="PROSITE" id="PS50181">
    <property type="entry name" value="FBOX"/>
    <property type="match status" value="1"/>
</dbReference>
<name>A0A816WHZ6_9BILA</name>
<dbReference type="InterPro" id="IPR006553">
    <property type="entry name" value="Leu-rich_rpt_Cys-con_subtyp"/>
</dbReference>
<dbReference type="InterPro" id="IPR032675">
    <property type="entry name" value="LRR_dom_sf"/>
</dbReference>
<dbReference type="SUPFAM" id="SSF52047">
    <property type="entry name" value="RNI-like"/>
    <property type="match status" value="1"/>
</dbReference>
<organism evidence="3 4">
    <name type="scientific">Rotaria magnacalcarata</name>
    <dbReference type="NCBI Taxonomy" id="392030"/>
    <lineage>
        <taxon>Eukaryota</taxon>
        <taxon>Metazoa</taxon>
        <taxon>Spiralia</taxon>
        <taxon>Gnathifera</taxon>
        <taxon>Rotifera</taxon>
        <taxon>Eurotatoria</taxon>
        <taxon>Bdelloidea</taxon>
        <taxon>Philodinida</taxon>
        <taxon>Philodinidae</taxon>
        <taxon>Rotaria</taxon>
    </lineage>
</organism>
<dbReference type="GO" id="GO:0003676">
    <property type="term" value="F:nucleic acid binding"/>
    <property type="evidence" value="ECO:0007669"/>
    <property type="project" value="InterPro"/>
</dbReference>
<comment type="caution">
    <text evidence="3">The sequence shown here is derived from an EMBL/GenBank/DDBJ whole genome shotgun (WGS) entry which is preliminary data.</text>
</comment>
<feature type="domain" description="F-box" evidence="2">
    <location>
        <begin position="52"/>
        <end position="99"/>
    </location>
</feature>
<dbReference type="InterPro" id="IPR001810">
    <property type="entry name" value="F-box_dom"/>
</dbReference>
<protein>
    <recommendedName>
        <fullName evidence="2">F-box domain-containing protein</fullName>
    </recommendedName>
</protein>
<dbReference type="SMART" id="SM00367">
    <property type="entry name" value="LRR_CC"/>
    <property type="match status" value="5"/>
</dbReference>
<evidence type="ECO:0000259" key="2">
    <source>
        <dbReference type="PROSITE" id="PS50181"/>
    </source>
</evidence>
<dbReference type="Proteomes" id="UP000663887">
    <property type="component" value="Unassembled WGS sequence"/>
</dbReference>
<proteinExistence type="predicted"/>
<dbReference type="AlphaFoldDB" id="A0A816WHZ6"/>
<evidence type="ECO:0000313" key="4">
    <source>
        <dbReference type="Proteomes" id="UP000663887"/>
    </source>
</evidence>
<dbReference type="PANTHER" id="PTHR20933">
    <property type="entry name" value="F-BOX ONLY PROTEIN 33"/>
    <property type="match status" value="1"/>
</dbReference>
<keyword evidence="1" id="KW-0833">Ubl conjugation pathway</keyword>
<accession>A0A816WHZ6</accession>
<dbReference type="SMART" id="SM00256">
    <property type="entry name" value="FBOX"/>
    <property type="match status" value="1"/>
</dbReference>
<dbReference type="Gene3D" id="1.20.1280.50">
    <property type="match status" value="1"/>
</dbReference>
<sequence length="757" mass="86705">MDNRRKISVIAVSTNGHGPNRIIPNNEEHNLEIDAPSDMIMENLPTYRPTELKSLGVLPDSILISVFAYLTPIDLIRCTHVCHRWHLLVSHHQQLWRRLFLRPDCSNGFIGAVHVRHIDKFISMIGTRCASALVCIDLPVELITVEILRVLANHCPNLEYLTLDFSSAMQLHDFNDLNEFPCNLKRLCVCLSEVIFLEAFMRRIYGYISSLNTLHIIGTMEKSSIPSPEETDTYETINISKIKTHAPNLRIINLYGIGFIDDNHIELIASGCMHLQCLALNFCVRVRGTSFKNLMNRCAKLQCLLLQNTGIEDEAMLTVNWSSTQLTELDISSTELTEKGLLEFFSRVPKLTYLAVSYCDGFTDKVLQLLMERGTLNGCRALDLSNTVNLNVETTHHLLISSPGVTYRLEALNYTGCDAITEQFWIDSIRFLHRIKILIIGTAHSWFRHMSRRIHIDQILESCAIHCPHLKRFEIQWDPETLRFSENSSKFIDHLRVRCTNLLSFVLSDGPYYEGTKANFERAERFSVYNSGDHPRKTFRDLNGDLGWRTVQRWCKMISDNGAITLSKPRGDGVYNSQNDRIWAANRAAADDHGGVKRKRKFPTKVMVWLGACSAGLTPLVILDKTSVNHEIYIKEVLPVALNFGNKMLGDQWTYQQEAATPHTHQLTQEWCARHFASFMPKDRRPANSPDLNPLDYCICNELVQAMDWGRVQTKLTLIEELKRSVKKIKPEIVLESCNNFSKRLCRVLENEGRYLR</sequence>
<dbReference type="PANTHER" id="PTHR20933:SF4">
    <property type="entry name" value="F-BOX INVOLVED IN POLYQ PATHOGENESIS, ISOFORM A"/>
    <property type="match status" value="1"/>
</dbReference>
<evidence type="ECO:0000256" key="1">
    <source>
        <dbReference type="ARBA" id="ARBA00022786"/>
    </source>
</evidence>
<dbReference type="Gene3D" id="3.80.10.10">
    <property type="entry name" value="Ribonuclease Inhibitor"/>
    <property type="match status" value="1"/>
</dbReference>
<dbReference type="GO" id="GO:0031398">
    <property type="term" value="P:positive regulation of protein ubiquitination"/>
    <property type="evidence" value="ECO:0007669"/>
    <property type="project" value="TreeGrafter"/>
</dbReference>
<dbReference type="InterPro" id="IPR036397">
    <property type="entry name" value="RNaseH_sf"/>
</dbReference>